<proteinExistence type="predicted"/>
<reference evidence="1 2" key="1">
    <citation type="submission" date="2020-08" db="EMBL/GenBank/DDBJ databases">
        <title>The Agave Microbiome: Exploring the role of microbial communities in plant adaptations to desert environments.</title>
        <authorList>
            <person name="Partida-Martinez L.P."/>
        </authorList>
    </citation>
    <scope>NUCLEOTIDE SEQUENCE [LARGE SCALE GENOMIC DNA]</scope>
    <source>
        <strain evidence="1 2">AT3.9</strain>
    </source>
</reference>
<sequence>MRYYITSTDPRHVEVLKEITAQAANRYRFFKEKVEALGFDELGMHPFSVPMFFCKRCQEENPPRVGPSLADFKGGERICENGVYYFKYTVRGRGKKFYDTLCEGAPAIPDELKGANSYRRPTIDTVFAARLGLPDGVFSGRSINYASTYLLHGKTMVACSLPYRDDDSTEAAPVVIPDGFVEVTERALHAEIKKHNDALQAAS</sequence>
<dbReference type="AlphaFoldDB" id="A0A7W4YUQ6"/>
<evidence type="ECO:0000313" key="2">
    <source>
        <dbReference type="Proteomes" id="UP000532010"/>
    </source>
</evidence>
<dbReference type="RefSeq" id="WP_183447095.1">
    <property type="nucleotide sequence ID" value="NZ_JACHWB010000001.1"/>
</dbReference>
<organism evidence="1 2">
    <name type="scientific">Microvirga lupini</name>
    <dbReference type="NCBI Taxonomy" id="420324"/>
    <lineage>
        <taxon>Bacteria</taxon>
        <taxon>Pseudomonadati</taxon>
        <taxon>Pseudomonadota</taxon>
        <taxon>Alphaproteobacteria</taxon>
        <taxon>Hyphomicrobiales</taxon>
        <taxon>Methylobacteriaceae</taxon>
        <taxon>Microvirga</taxon>
    </lineage>
</organism>
<evidence type="ECO:0000313" key="1">
    <source>
        <dbReference type="EMBL" id="MBB3017630.1"/>
    </source>
</evidence>
<dbReference type="Proteomes" id="UP000532010">
    <property type="component" value="Unassembled WGS sequence"/>
</dbReference>
<keyword evidence="2" id="KW-1185">Reference proteome</keyword>
<name>A0A7W4YUQ6_9HYPH</name>
<comment type="caution">
    <text evidence="1">The sequence shown here is derived from an EMBL/GenBank/DDBJ whole genome shotgun (WGS) entry which is preliminary data.</text>
</comment>
<dbReference type="EMBL" id="JACHWB010000001">
    <property type="protein sequence ID" value="MBB3017630.1"/>
    <property type="molecule type" value="Genomic_DNA"/>
</dbReference>
<protein>
    <submittedName>
        <fullName evidence="1">Uncharacterized protein</fullName>
    </submittedName>
</protein>
<gene>
    <name evidence="1" type="ORF">FHR70_000670</name>
</gene>
<accession>A0A7W4YUQ6</accession>